<dbReference type="Pfam" id="PF00465">
    <property type="entry name" value="Fe-ADH"/>
    <property type="match status" value="1"/>
</dbReference>
<dbReference type="PANTHER" id="PTHR11496">
    <property type="entry name" value="ALCOHOL DEHYDROGENASE"/>
    <property type="match status" value="1"/>
</dbReference>
<keyword evidence="6" id="KW-1185">Reference proteome</keyword>
<dbReference type="GO" id="GO:0046872">
    <property type="term" value="F:metal ion binding"/>
    <property type="evidence" value="ECO:0007669"/>
    <property type="project" value="InterPro"/>
</dbReference>
<gene>
    <name evidence="5" type="ORF">SAMN05216565_11945</name>
</gene>
<organism evidence="5 6">
    <name type="scientific">Litchfieldia salsa</name>
    <dbReference type="NCBI Taxonomy" id="930152"/>
    <lineage>
        <taxon>Bacteria</taxon>
        <taxon>Bacillati</taxon>
        <taxon>Bacillota</taxon>
        <taxon>Bacilli</taxon>
        <taxon>Bacillales</taxon>
        <taxon>Bacillaceae</taxon>
        <taxon>Litchfieldia</taxon>
    </lineage>
</organism>
<dbReference type="Gene3D" id="1.20.1090.10">
    <property type="entry name" value="Dehydroquinate synthase-like - alpha domain"/>
    <property type="match status" value="1"/>
</dbReference>
<dbReference type="STRING" id="930152.SAMN05216565_11945"/>
<dbReference type="Proteomes" id="UP000199159">
    <property type="component" value="Unassembled WGS sequence"/>
</dbReference>
<keyword evidence="2" id="KW-0560">Oxidoreductase</keyword>
<evidence type="ECO:0000259" key="4">
    <source>
        <dbReference type="Pfam" id="PF25137"/>
    </source>
</evidence>
<evidence type="ECO:0000313" key="5">
    <source>
        <dbReference type="EMBL" id="SDP95767.1"/>
    </source>
</evidence>
<dbReference type="CDD" id="cd08551">
    <property type="entry name" value="Fe-ADH"/>
    <property type="match status" value="1"/>
</dbReference>
<accession>A0A1H0WYL9</accession>
<dbReference type="InterPro" id="IPR056798">
    <property type="entry name" value="ADH_Fe_C"/>
</dbReference>
<reference evidence="6" key="1">
    <citation type="submission" date="2016-10" db="EMBL/GenBank/DDBJ databases">
        <authorList>
            <person name="Varghese N."/>
            <person name="Submissions S."/>
        </authorList>
    </citation>
    <scope>NUCLEOTIDE SEQUENCE [LARGE SCALE GENOMIC DNA]</scope>
    <source>
        <strain evidence="6">IBRC-M10078</strain>
    </source>
</reference>
<dbReference type="AlphaFoldDB" id="A0A1H0WYL9"/>
<dbReference type="InterPro" id="IPR018211">
    <property type="entry name" value="ADH_Fe_CS"/>
</dbReference>
<dbReference type="InterPro" id="IPR001670">
    <property type="entry name" value="ADH_Fe/GldA"/>
</dbReference>
<dbReference type="Pfam" id="PF25137">
    <property type="entry name" value="ADH_Fe_C"/>
    <property type="match status" value="1"/>
</dbReference>
<dbReference type="GO" id="GO:0004022">
    <property type="term" value="F:alcohol dehydrogenase (NAD+) activity"/>
    <property type="evidence" value="ECO:0007669"/>
    <property type="project" value="TreeGrafter"/>
</dbReference>
<dbReference type="InterPro" id="IPR039697">
    <property type="entry name" value="Alcohol_dehydrogenase_Fe"/>
</dbReference>
<dbReference type="PROSITE" id="PS00913">
    <property type="entry name" value="ADH_IRON_1"/>
    <property type="match status" value="1"/>
</dbReference>
<dbReference type="PANTHER" id="PTHR11496:SF83">
    <property type="entry name" value="HYDROXYACID-OXOACID TRANSHYDROGENASE, MITOCHONDRIAL"/>
    <property type="match status" value="1"/>
</dbReference>
<dbReference type="FunFam" id="3.40.50.1970:FF:000003">
    <property type="entry name" value="Alcohol dehydrogenase, iron-containing"/>
    <property type="match status" value="1"/>
</dbReference>
<protein>
    <submittedName>
        <fullName evidence="5">Alcohol dehydrogenase</fullName>
    </submittedName>
</protein>
<evidence type="ECO:0000313" key="6">
    <source>
        <dbReference type="Proteomes" id="UP000199159"/>
    </source>
</evidence>
<evidence type="ECO:0000256" key="2">
    <source>
        <dbReference type="ARBA" id="ARBA00023002"/>
    </source>
</evidence>
<proteinExistence type="inferred from homology"/>
<evidence type="ECO:0000259" key="3">
    <source>
        <dbReference type="Pfam" id="PF00465"/>
    </source>
</evidence>
<name>A0A1H0WYL9_9BACI</name>
<dbReference type="RefSeq" id="WP_175490420.1">
    <property type="nucleotide sequence ID" value="NZ_FNJU01000019.1"/>
</dbReference>
<dbReference type="Gene3D" id="3.40.50.1970">
    <property type="match status" value="1"/>
</dbReference>
<dbReference type="FunFam" id="1.20.1090.10:FF:000001">
    <property type="entry name" value="Aldehyde-alcohol dehydrogenase"/>
    <property type="match status" value="1"/>
</dbReference>
<evidence type="ECO:0000256" key="1">
    <source>
        <dbReference type="ARBA" id="ARBA00007358"/>
    </source>
</evidence>
<dbReference type="EMBL" id="FNJU01000019">
    <property type="protein sequence ID" value="SDP95767.1"/>
    <property type="molecule type" value="Genomic_DNA"/>
</dbReference>
<feature type="domain" description="Alcohol dehydrogenase iron-type/glycerol dehydrogenase GldA" evidence="3">
    <location>
        <begin position="9"/>
        <end position="178"/>
    </location>
</feature>
<dbReference type="SUPFAM" id="SSF56796">
    <property type="entry name" value="Dehydroquinate synthase-like"/>
    <property type="match status" value="1"/>
</dbReference>
<feature type="domain" description="Fe-containing alcohol dehydrogenase-like C-terminal" evidence="4">
    <location>
        <begin position="189"/>
        <end position="384"/>
    </location>
</feature>
<comment type="similarity">
    <text evidence="1">Belongs to the iron-containing alcohol dehydrogenase family.</text>
</comment>
<sequence length="390" mass="41799">MNPFEFHLPTSIKLGVGSFQKTSQYFLESIKGKKVFIVTDPGIERIGLVNQLDSSLKEDGLSTYTFNKVQPNPRDYDCIQGGFEARDFNADCIIALGGGSVIDAAKAIAVLQVLGGSPQDYAGRNNIPSAVTPLIAIPTTAGTGAEVTRSSVITDTKKKTKLTIKDVKIAPALAIIDPELTYNLPAPLTASTGMDALVHAIEAFTCKLSNPIADGLALQAMKFIYPNLRKTYTDGKNKQAREQLMIGSTIAGMAFSHADVASVHCMAEAIGGLYDTPHGVANSMFLPYVLEFNAQANLTKHATIARTIGVATETQSDVDATINLVEAMKNLANELSIPNFSSLANVNPSDFDYLAQSSFLNGSTPSNAREITKKDYFELFQSAYKGPVSL</sequence>